<organism evidence="3">
    <name type="scientific">marine sediment metagenome</name>
    <dbReference type="NCBI Taxonomy" id="412755"/>
    <lineage>
        <taxon>unclassified sequences</taxon>
        <taxon>metagenomes</taxon>
        <taxon>ecological metagenomes</taxon>
    </lineage>
</organism>
<dbReference type="Gene3D" id="1.10.101.10">
    <property type="entry name" value="PGBD-like superfamily/PGBD"/>
    <property type="match status" value="1"/>
</dbReference>
<feature type="domain" description="Peptidoglycan binding-like" evidence="1">
    <location>
        <begin position="13"/>
        <end position="64"/>
    </location>
</feature>
<evidence type="ECO:0000259" key="2">
    <source>
        <dbReference type="Pfam" id="PF01510"/>
    </source>
</evidence>
<dbReference type="EMBL" id="LAZR01008837">
    <property type="protein sequence ID" value="KKM76274.1"/>
    <property type="molecule type" value="Genomic_DNA"/>
</dbReference>
<evidence type="ECO:0000259" key="1">
    <source>
        <dbReference type="Pfam" id="PF01471"/>
    </source>
</evidence>
<sequence length="338" mass="38831">MKKTSIGDSNYSISLMKRMLGQLGYFIDVSPEFDAPTCDMVIQFQKDFNLVPDGIVGKNTWQKLLEKGYRFNLGATNYILEPDEWIEEYVEKDTLYLHHTAGAHRPDYTIGWWEKDSKPGELRRIATSFVIGRKSVAGDETFDGATFRAFNEMYWAYHLGIKASNNTLLNQKSIGIEICSLGPLQKAADSTFYFQSGDTKINVPKSEVCELNKAWRGHTYFQRYTDKQIKECERLILTLAKIFGIPLRDMLYDSTWFNINTEAEKGGPGLWTHCNVRKDKTDCFPQPEFIEMLNGLYAKYPDFEPDLQWDDSSLESMPIGSPKDLDAEILQEYAMDLD</sequence>
<evidence type="ECO:0000313" key="3">
    <source>
        <dbReference type="EMBL" id="KKM76274.1"/>
    </source>
</evidence>
<dbReference type="InterPro" id="IPR002477">
    <property type="entry name" value="Peptidoglycan-bd-like"/>
</dbReference>
<accession>A0A0F9K2K6</accession>
<dbReference type="GO" id="GO:0008745">
    <property type="term" value="F:N-acetylmuramoyl-L-alanine amidase activity"/>
    <property type="evidence" value="ECO:0007669"/>
    <property type="project" value="InterPro"/>
</dbReference>
<dbReference type="GO" id="GO:0009253">
    <property type="term" value="P:peptidoglycan catabolic process"/>
    <property type="evidence" value="ECO:0007669"/>
    <property type="project" value="InterPro"/>
</dbReference>
<dbReference type="InterPro" id="IPR002502">
    <property type="entry name" value="Amidase_domain"/>
</dbReference>
<dbReference type="AlphaFoldDB" id="A0A0F9K2K6"/>
<dbReference type="InterPro" id="IPR036505">
    <property type="entry name" value="Amidase/PGRP_sf"/>
</dbReference>
<evidence type="ECO:0008006" key="4">
    <source>
        <dbReference type="Google" id="ProtNLM"/>
    </source>
</evidence>
<comment type="caution">
    <text evidence="3">The sequence shown here is derived from an EMBL/GenBank/DDBJ whole genome shotgun (WGS) entry which is preliminary data.</text>
</comment>
<dbReference type="InterPro" id="IPR036366">
    <property type="entry name" value="PGBDSf"/>
</dbReference>
<dbReference type="SUPFAM" id="SSF47090">
    <property type="entry name" value="PGBD-like"/>
    <property type="match status" value="1"/>
</dbReference>
<name>A0A0F9K2K6_9ZZZZ</name>
<feature type="domain" description="N-acetylmuramoyl-L-alanine amidase" evidence="2">
    <location>
        <begin position="94"/>
        <end position="276"/>
    </location>
</feature>
<protein>
    <recommendedName>
        <fullName evidence="4">Peptidoglycan binding-like domain-containing protein</fullName>
    </recommendedName>
</protein>
<dbReference type="InterPro" id="IPR036365">
    <property type="entry name" value="PGBD-like_sf"/>
</dbReference>
<proteinExistence type="predicted"/>
<dbReference type="SUPFAM" id="SSF55846">
    <property type="entry name" value="N-acetylmuramoyl-L-alanine amidase-like"/>
    <property type="match status" value="1"/>
</dbReference>
<dbReference type="Gene3D" id="3.40.80.10">
    <property type="entry name" value="Peptidoglycan recognition protein-like"/>
    <property type="match status" value="1"/>
</dbReference>
<reference evidence="3" key="1">
    <citation type="journal article" date="2015" name="Nature">
        <title>Complex archaea that bridge the gap between prokaryotes and eukaryotes.</title>
        <authorList>
            <person name="Spang A."/>
            <person name="Saw J.H."/>
            <person name="Jorgensen S.L."/>
            <person name="Zaremba-Niedzwiedzka K."/>
            <person name="Martijn J."/>
            <person name="Lind A.E."/>
            <person name="van Eijk R."/>
            <person name="Schleper C."/>
            <person name="Guy L."/>
            <person name="Ettema T.J."/>
        </authorList>
    </citation>
    <scope>NUCLEOTIDE SEQUENCE</scope>
</reference>
<dbReference type="Pfam" id="PF01471">
    <property type="entry name" value="PG_binding_1"/>
    <property type="match status" value="1"/>
</dbReference>
<dbReference type="Pfam" id="PF01510">
    <property type="entry name" value="Amidase_2"/>
    <property type="match status" value="1"/>
</dbReference>
<gene>
    <name evidence="3" type="ORF">LCGC14_1381800</name>
</gene>